<evidence type="ECO:0000313" key="1">
    <source>
        <dbReference type="EMBL" id="SDQ75326.1"/>
    </source>
</evidence>
<evidence type="ECO:0000313" key="2">
    <source>
        <dbReference type="Proteomes" id="UP000183471"/>
    </source>
</evidence>
<keyword evidence="2" id="KW-1185">Reference proteome</keyword>
<dbReference type="EMBL" id="FNKY01000001">
    <property type="protein sequence ID" value="SDQ75326.1"/>
    <property type="molecule type" value="Genomic_DNA"/>
</dbReference>
<dbReference type="Proteomes" id="UP000183471">
    <property type="component" value="Unassembled WGS sequence"/>
</dbReference>
<gene>
    <name evidence="1" type="ORF">SAMN05216402_2151</name>
</gene>
<accession>A0ABY0TKM3</accession>
<protein>
    <submittedName>
        <fullName evidence="1">Uncharacterized protein</fullName>
    </submittedName>
</protein>
<organism evidence="1 2">
    <name type="scientific">Nitrosospira multiformis</name>
    <dbReference type="NCBI Taxonomy" id="1231"/>
    <lineage>
        <taxon>Bacteria</taxon>
        <taxon>Pseudomonadati</taxon>
        <taxon>Pseudomonadota</taxon>
        <taxon>Betaproteobacteria</taxon>
        <taxon>Nitrosomonadales</taxon>
        <taxon>Nitrosomonadaceae</taxon>
        <taxon>Nitrosospira</taxon>
    </lineage>
</organism>
<reference evidence="1 2" key="1">
    <citation type="submission" date="2016-10" db="EMBL/GenBank/DDBJ databases">
        <authorList>
            <person name="Varghese N."/>
            <person name="Submissions S."/>
        </authorList>
    </citation>
    <scope>NUCLEOTIDE SEQUENCE [LARGE SCALE GENOMIC DNA]</scope>
    <source>
        <strain evidence="1 2">Nl1</strain>
    </source>
</reference>
<sequence>MPTLSSRAKSINKEFKEHKRARGKTNIDWLRAHWRNDRVAILLLGGTGLVDFRLRVAQSHFRNDLTPSHWSHVALLGQGEAKALATAPLYEISLMPAEGFGFPPASNGVQKTVLGRYADPKSFPNIAILYLPASVTPKKLMDTLEQFQQQRIVLDAVQLLLAWLGYVWGAGRTGNPLLDGMGIPSAAMLETVTGAEGFDLTPGLESRASCPEAIWQSARWWHDYHKENKEGAITGAFCTTHYLPT</sequence>
<name>A0ABY0TKM3_9PROT</name>
<dbReference type="RefSeq" id="WP_074632314.1">
    <property type="nucleotide sequence ID" value="NZ_FNKY01000001.1"/>
</dbReference>
<comment type="caution">
    <text evidence="1">The sequence shown here is derived from an EMBL/GenBank/DDBJ whole genome shotgun (WGS) entry which is preliminary data.</text>
</comment>
<proteinExistence type="predicted"/>